<dbReference type="OMA" id="WESMFLK"/>
<dbReference type="InterPro" id="IPR001309">
    <property type="entry name" value="Pept_C14_p20"/>
</dbReference>
<dbReference type="SMART" id="SM00115">
    <property type="entry name" value="CASc"/>
    <property type="match status" value="1"/>
</dbReference>
<dbReference type="InterPro" id="IPR029030">
    <property type="entry name" value="Caspase-like_dom_sf"/>
</dbReference>
<dbReference type="InterPro" id="IPR011600">
    <property type="entry name" value="Pept_C14_caspase"/>
</dbReference>
<comment type="similarity">
    <text evidence="1 2">Belongs to the peptidase C14A family.</text>
</comment>
<dbReference type="PANTHER" id="PTHR22576:SF41">
    <property type="entry name" value="CASPASE 14, APOPTOSIS-RELATED CYSTEINE PEPTIDASE"/>
    <property type="match status" value="1"/>
</dbReference>
<dbReference type="InterPro" id="IPR002138">
    <property type="entry name" value="Pept_C14_p10"/>
</dbReference>
<evidence type="ECO:0000313" key="5">
    <source>
        <dbReference type="Ensembl" id="ENSSTUP00000013442.1"/>
    </source>
</evidence>
<evidence type="ECO:0000313" key="6">
    <source>
        <dbReference type="Proteomes" id="UP000472277"/>
    </source>
</evidence>
<feature type="domain" description="Caspase family p20" evidence="4">
    <location>
        <begin position="34"/>
        <end position="131"/>
    </location>
</feature>
<sequence length="286" mass="31683">MFRQVVIIFGQPPKNPDLPDGHVPFRLWFNCNRAVLVSESNFDHGVPLGRRPGAEKDTKRLHSALTRLGYRVDIHMDLNAQDIYTLFKTESEQPVKECFLAVLSSHGEEGCVFGADGMPVRLSHIFSCFNNTHGGKDQTACRGGELDDGVTVETNSAGSDIIEDTLSQYLSIPMDTAVMYATAPGYGAFMHPLGAVFLQTFCILLEEEGGGALELTRLLTRLSHRVAFCFEAKGRLLGGKKEMPCFVSRLTREVFPFAVPGRRVWPMDFLPQHSSTQSTTDLTNII</sequence>
<evidence type="ECO:0000259" key="4">
    <source>
        <dbReference type="PROSITE" id="PS50208"/>
    </source>
</evidence>
<dbReference type="InterPro" id="IPR015917">
    <property type="entry name" value="Pept_C14A"/>
</dbReference>
<dbReference type="GO" id="GO:0004197">
    <property type="term" value="F:cysteine-type endopeptidase activity"/>
    <property type="evidence" value="ECO:0007669"/>
    <property type="project" value="InterPro"/>
</dbReference>
<protein>
    <recommendedName>
        <fullName evidence="7">Caspase family p20 domain-containing protein</fullName>
    </recommendedName>
</protein>
<dbReference type="InParanoid" id="A0A673WXQ7"/>
<dbReference type="Proteomes" id="UP000472277">
    <property type="component" value="Chromosome 12"/>
</dbReference>
<dbReference type="GeneTree" id="ENSGT00940000164699"/>
<dbReference type="Ensembl" id="ENSSTUT00000014207.1">
    <property type="protein sequence ID" value="ENSSTUP00000013442.1"/>
    <property type="gene ID" value="ENSSTUG00000006244.1"/>
</dbReference>
<name>A0A673WXQ7_SALTR</name>
<dbReference type="FunCoup" id="A0A673WXQ7">
    <property type="interactions" value="95"/>
</dbReference>
<dbReference type="SUPFAM" id="SSF52129">
    <property type="entry name" value="Caspase-like"/>
    <property type="match status" value="1"/>
</dbReference>
<dbReference type="GO" id="GO:0006508">
    <property type="term" value="P:proteolysis"/>
    <property type="evidence" value="ECO:0007669"/>
    <property type="project" value="InterPro"/>
</dbReference>
<dbReference type="Pfam" id="PF00656">
    <property type="entry name" value="Peptidase_C14"/>
    <property type="match status" value="1"/>
</dbReference>
<proteinExistence type="inferred from homology"/>
<dbReference type="AlphaFoldDB" id="A0A673WXQ7"/>
<dbReference type="InterPro" id="IPR052039">
    <property type="entry name" value="Caspase-related_regulators"/>
</dbReference>
<accession>A0A673WXQ7</accession>
<evidence type="ECO:0000256" key="2">
    <source>
        <dbReference type="RuleBase" id="RU003971"/>
    </source>
</evidence>
<evidence type="ECO:0000259" key="3">
    <source>
        <dbReference type="PROSITE" id="PS50207"/>
    </source>
</evidence>
<reference evidence="5" key="2">
    <citation type="submission" date="2025-09" db="UniProtKB">
        <authorList>
            <consortium name="Ensembl"/>
        </authorList>
    </citation>
    <scope>IDENTIFICATION</scope>
</reference>
<dbReference type="PRINTS" id="PR00376">
    <property type="entry name" value="IL1BCENZYME"/>
</dbReference>
<dbReference type="PROSITE" id="PS50207">
    <property type="entry name" value="CASPASE_P10"/>
    <property type="match status" value="1"/>
</dbReference>
<dbReference type="Gene3D" id="3.40.50.1460">
    <property type="match status" value="1"/>
</dbReference>
<organism evidence="5 6">
    <name type="scientific">Salmo trutta</name>
    <name type="common">Brown trout</name>
    <dbReference type="NCBI Taxonomy" id="8032"/>
    <lineage>
        <taxon>Eukaryota</taxon>
        <taxon>Metazoa</taxon>
        <taxon>Chordata</taxon>
        <taxon>Craniata</taxon>
        <taxon>Vertebrata</taxon>
        <taxon>Euteleostomi</taxon>
        <taxon>Actinopterygii</taxon>
        <taxon>Neopterygii</taxon>
        <taxon>Teleostei</taxon>
        <taxon>Protacanthopterygii</taxon>
        <taxon>Salmoniformes</taxon>
        <taxon>Salmonidae</taxon>
        <taxon>Salmoninae</taxon>
        <taxon>Salmo</taxon>
    </lineage>
</organism>
<feature type="domain" description="Caspase family p10" evidence="3">
    <location>
        <begin position="166"/>
        <end position="258"/>
    </location>
</feature>
<dbReference type="PANTHER" id="PTHR22576">
    <property type="entry name" value="MUCOSA ASSOCIATED LYMPHOID TISSUE LYMPHOMA TRANSLOCATION PROTEIN 1/PARACASPASE"/>
    <property type="match status" value="1"/>
</dbReference>
<evidence type="ECO:0000256" key="1">
    <source>
        <dbReference type="ARBA" id="ARBA00010134"/>
    </source>
</evidence>
<dbReference type="PROSITE" id="PS50208">
    <property type="entry name" value="CASPASE_P20"/>
    <property type="match status" value="1"/>
</dbReference>
<evidence type="ECO:0008006" key="7">
    <source>
        <dbReference type="Google" id="ProtNLM"/>
    </source>
</evidence>
<reference evidence="5" key="1">
    <citation type="submission" date="2025-08" db="UniProtKB">
        <authorList>
            <consortium name="Ensembl"/>
        </authorList>
    </citation>
    <scope>IDENTIFICATION</scope>
</reference>
<keyword evidence="6" id="KW-1185">Reference proteome</keyword>